<dbReference type="AlphaFoldDB" id="Q752H5"/>
<dbReference type="EMBL" id="AE016819">
    <property type="protein sequence ID" value="AAS53969.2"/>
    <property type="molecule type" value="Genomic_DNA"/>
</dbReference>
<organism evidence="7 8">
    <name type="scientific">Eremothecium gossypii (strain ATCC 10895 / CBS 109.51 / FGSC 9923 / NRRL Y-1056)</name>
    <name type="common">Yeast</name>
    <name type="synonym">Ashbya gossypii</name>
    <dbReference type="NCBI Taxonomy" id="284811"/>
    <lineage>
        <taxon>Eukaryota</taxon>
        <taxon>Fungi</taxon>
        <taxon>Dikarya</taxon>
        <taxon>Ascomycota</taxon>
        <taxon>Saccharomycotina</taxon>
        <taxon>Saccharomycetes</taxon>
        <taxon>Saccharomycetales</taxon>
        <taxon>Saccharomycetaceae</taxon>
        <taxon>Eremothecium</taxon>
    </lineage>
</organism>
<dbReference type="FunCoup" id="Q752H5">
    <property type="interactions" value="609"/>
</dbReference>
<dbReference type="PANTHER" id="PTHR30618:SF5">
    <property type="entry name" value="URIDINE PERMEASE"/>
    <property type="match status" value="1"/>
</dbReference>
<dbReference type="GeneID" id="4622429"/>
<evidence type="ECO:0000256" key="5">
    <source>
        <dbReference type="ARBA" id="ARBA00023136"/>
    </source>
</evidence>
<feature type="transmembrane region" description="Helical" evidence="6">
    <location>
        <begin position="528"/>
        <end position="546"/>
    </location>
</feature>
<feature type="transmembrane region" description="Helical" evidence="6">
    <location>
        <begin position="410"/>
        <end position="430"/>
    </location>
</feature>
<reference evidence="8" key="2">
    <citation type="journal article" date="2013" name="G3 (Bethesda)">
        <title>Genomes of Ashbya fungi isolated from insects reveal four mating-type loci, numerous translocations, lack of transposons, and distinct gene duplications.</title>
        <authorList>
            <person name="Dietrich F.S."/>
            <person name="Voegeli S."/>
            <person name="Kuo S."/>
            <person name="Philippsen P."/>
        </authorList>
    </citation>
    <scope>GENOME REANNOTATION</scope>
    <source>
        <strain evidence="8">ATCC 10895 / CBS 109.51 / FGSC 9923 / NRRL Y-1056</strain>
    </source>
</reference>
<comment type="subcellular location">
    <subcellularLocation>
        <location evidence="1">Membrane</location>
        <topology evidence="1">Multi-pass membrane protein</topology>
    </subcellularLocation>
</comment>
<dbReference type="FunFam" id="1.10.4160.10:FF:000001">
    <property type="entry name" value="Uracil permease, putative"/>
    <property type="match status" value="1"/>
</dbReference>
<dbReference type="HOGENOM" id="CLU_021555_2_2_1"/>
<reference evidence="7 8" key="1">
    <citation type="journal article" date="2004" name="Science">
        <title>The Ashbya gossypii genome as a tool for mapping the ancient Saccharomyces cerevisiae genome.</title>
        <authorList>
            <person name="Dietrich F.S."/>
            <person name="Voegeli S."/>
            <person name="Brachat S."/>
            <person name="Lerch A."/>
            <person name="Gates K."/>
            <person name="Steiner S."/>
            <person name="Mohr C."/>
            <person name="Pohlmann R."/>
            <person name="Luedi P."/>
            <person name="Choi S."/>
            <person name="Wing R.A."/>
            <person name="Flavier A."/>
            <person name="Gaffney T.D."/>
            <person name="Philippsen P."/>
        </authorList>
    </citation>
    <scope>NUCLEOTIDE SEQUENCE [LARGE SCALE GENOMIC DNA]</scope>
    <source>
        <strain evidence="8">ATCC 10895 / CBS 109.51 / FGSC 9923 / NRRL Y-1056</strain>
    </source>
</reference>
<feature type="transmembrane region" description="Helical" evidence="6">
    <location>
        <begin position="195"/>
        <end position="221"/>
    </location>
</feature>
<protein>
    <submittedName>
        <fullName evidence="7">AFR598Cp</fullName>
    </submittedName>
</protein>
<comment type="similarity">
    <text evidence="2">Belongs to the purine-cytosine permease (2.A.39) family.</text>
</comment>
<feature type="transmembrane region" description="Helical" evidence="6">
    <location>
        <begin position="475"/>
        <end position="499"/>
    </location>
</feature>
<feature type="transmembrane region" description="Helical" evidence="6">
    <location>
        <begin position="361"/>
        <end position="386"/>
    </location>
</feature>
<name>Q752H5_EREGS</name>
<dbReference type="PANTHER" id="PTHR30618">
    <property type="entry name" value="NCS1 FAMILY PURINE/PYRIMIDINE TRANSPORTER"/>
    <property type="match status" value="1"/>
</dbReference>
<dbReference type="CDD" id="cd11482">
    <property type="entry name" value="SLC-NCS1sbd_NRT1-like"/>
    <property type="match status" value="1"/>
</dbReference>
<dbReference type="KEGG" id="ago:AGOS_AFR598C"/>
<feature type="transmembrane region" description="Helical" evidence="6">
    <location>
        <begin position="279"/>
        <end position="300"/>
    </location>
</feature>
<keyword evidence="3 6" id="KW-0812">Transmembrane</keyword>
<dbReference type="InterPro" id="IPR045225">
    <property type="entry name" value="Uracil/uridine/allantoin_perm"/>
</dbReference>
<evidence type="ECO:0000256" key="3">
    <source>
        <dbReference type="ARBA" id="ARBA00022692"/>
    </source>
</evidence>
<dbReference type="Pfam" id="PF02133">
    <property type="entry name" value="Transp_cyt_pur"/>
    <property type="match status" value="1"/>
</dbReference>
<dbReference type="NCBIfam" id="TIGR00800">
    <property type="entry name" value="ncs1"/>
    <property type="match status" value="1"/>
</dbReference>
<dbReference type="Proteomes" id="UP000000591">
    <property type="component" value="Chromosome VI"/>
</dbReference>
<dbReference type="Gene3D" id="1.10.4160.10">
    <property type="entry name" value="Hydantoin permease"/>
    <property type="match status" value="1"/>
</dbReference>
<dbReference type="eggNOG" id="KOG2466">
    <property type="taxonomic scope" value="Eukaryota"/>
</dbReference>
<dbReference type="OrthoDB" id="2018619at2759"/>
<feature type="transmembrane region" description="Helical" evidence="6">
    <location>
        <begin position="129"/>
        <end position="149"/>
    </location>
</feature>
<evidence type="ECO:0000313" key="8">
    <source>
        <dbReference type="Proteomes" id="UP000000591"/>
    </source>
</evidence>
<dbReference type="GO" id="GO:0005886">
    <property type="term" value="C:plasma membrane"/>
    <property type="evidence" value="ECO:0000318"/>
    <property type="project" value="GO_Central"/>
</dbReference>
<dbReference type="OMA" id="WGSFWPI"/>
<evidence type="ECO:0000256" key="2">
    <source>
        <dbReference type="ARBA" id="ARBA00008974"/>
    </source>
</evidence>
<dbReference type="RefSeq" id="NP_986145.2">
    <property type="nucleotide sequence ID" value="NM_212281.2"/>
</dbReference>
<feature type="transmembrane region" description="Helical" evidence="6">
    <location>
        <begin position="451"/>
        <end position="469"/>
    </location>
</feature>
<evidence type="ECO:0000256" key="6">
    <source>
        <dbReference type="SAM" id="Phobius"/>
    </source>
</evidence>
<keyword evidence="5 6" id="KW-0472">Membrane</keyword>
<dbReference type="GO" id="GO:0015851">
    <property type="term" value="P:nucleobase transport"/>
    <property type="evidence" value="ECO:0000318"/>
    <property type="project" value="GO_Central"/>
</dbReference>
<keyword evidence="8" id="KW-1185">Reference proteome</keyword>
<dbReference type="InterPro" id="IPR012681">
    <property type="entry name" value="NCS1"/>
</dbReference>
<dbReference type="InterPro" id="IPR001248">
    <property type="entry name" value="Pur-cyt_permease"/>
</dbReference>
<dbReference type="GO" id="GO:0015205">
    <property type="term" value="F:nucleobase transmembrane transporter activity"/>
    <property type="evidence" value="ECO:0000318"/>
    <property type="project" value="GO_Central"/>
</dbReference>
<feature type="transmembrane region" description="Helical" evidence="6">
    <location>
        <begin position="566"/>
        <end position="588"/>
    </location>
</feature>
<accession>Q752H5</accession>
<feature type="transmembrane region" description="Helical" evidence="6">
    <location>
        <begin position="155"/>
        <end position="175"/>
    </location>
</feature>
<evidence type="ECO:0000313" key="7">
    <source>
        <dbReference type="EMBL" id="AAS53969.2"/>
    </source>
</evidence>
<keyword evidence="4 6" id="KW-1133">Transmembrane helix</keyword>
<proteinExistence type="inferred from homology"/>
<gene>
    <name evidence="7" type="ORF">AGOS_AFR598C</name>
</gene>
<evidence type="ECO:0000256" key="1">
    <source>
        <dbReference type="ARBA" id="ARBA00004141"/>
    </source>
</evidence>
<dbReference type="InParanoid" id="Q752H5"/>
<feature type="transmembrane region" description="Helical" evidence="6">
    <location>
        <begin position="254"/>
        <end position="272"/>
    </location>
</feature>
<sequence length="635" mass="71033">MDMSPKIVRSVLSPPEVYKAASFGSDGDCTVCIWSDDLSALRAPMVATSVKSTAKASSNSSLSQEWDVAEKTIAEPKNWFERLVRFLEVKQRHGGSATRAEGIVESFLYSDDLAPVEAKRRSWTWKQFVYFWISGAFNVNTWQISATGLQCGLNWWQTWICVWVGYTLVAVFLVLGSRVGNIYHIAFPISSRVTFGTYFSVWIVINRVVMACVWYATLAWLGGKCVQLMLLSIFGNDLAERLGDHIPSQNLNDFEMLCYILFWLFSLPFLWLPPHSLRYLFAAKSVITPFAAFGFLIWAIKKSNGNFALGNLVESKSDVTTAWAVIRALMSALDNFSTLVLNAPDFSRFAKSPKSSIYSQLIILPIVFSTISLIGILVTASTYTIYHVNEWDPLKTLGRFLSGYSKGDRAGVFLIAVIFCFDQLGANLANNAIPAGTDMTALLPKFVNIRRGSYICACLALVICPWNLLSGSETFVNALSAYAVFLSAIAGVISADYYIVRKGYVNLKHCYSNRPDSYYMYNKYGTNWRAVAAYVIGIVPNFPGFLGSLGVSVPIGATKVYYCNYFVGYFVSAIVYLILVHFFPVAGIPNNAKLFDFSQWHEEWQEVENFSAERLQYEKYGDEAVATGFEIKQQV</sequence>
<evidence type="ECO:0000256" key="4">
    <source>
        <dbReference type="ARBA" id="ARBA00022989"/>
    </source>
</evidence>